<reference evidence="8 9" key="1">
    <citation type="submission" date="2020-07" db="EMBL/GenBank/DDBJ databases">
        <title>Draft whole-genome sequence of Heliobacterium chlorum DSM 3682, type strain.</title>
        <authorList>
            <person name="Kyndt J.A."/>
            <person name="Meyer T.E."/>
            <person name="Imhoff J.F."/>
        </authorList>
    </citation>
    <scope>NUCLEOTIDE SEQUENCE [LARGE SCALE GENOMIC DNA]</scope>
    <source>
        <strain evidence="8 9">DSM 3682</strain>
    </source>
</reference>
<dbReference type="SUPFAM" id="SSF54786">
    <property type="entry name" value="YcfA/nrd intein domain"/>
    <property type="match status" value="1"/>
</dbReference>
<organism evidence="8 9">
    <name type="scientific">Heliobacterium chlorum</name>
    <dbReference type="NCBI Taxonomy" id="2698"/>
    <lineage>
        <taxon>Bacteria</taxon>
        <taxon>Bacillati</taxon>
        <taxon>Bacillota</taxon>
        <taxon>Clostridia</taxon>
        <taxon>Eubacteriales</taxon>
        <taxon>Heliobacteriaceae</taxon>
        <taxon>Heliobacterium</taxon>
    </lineage>
</organism>
<proteinExistence type="inferred from homology"/>
<sequence length="79" mass="8452">MSGRLPTVSGLEVAKLLHREGFEPIRQRGSHLRMVKAGSGTVLSVTIPGNQKDLKKGTLMGILHQAGLSKSDFLDLLSA</sequence>
<name>A0ABR7T4Q6_HELCL</name>
<dbReference type="EMBL" id="JACVHF010000010">
    <property type="protein sequence ID" value="MBC9785062.1"/>
    <property type="molecule type" value="Genomic_DNA"/>
</dbReference>
<dbReference type="Proteomes" id="UP000617402">
    <property type="component" value="Unassembled WGS sequence"/>
</dbReference>
<evidence type="ECO:0000256" key="6">
    <source>
        <dbReference type="ARBA" id="ARBA00022884"/>
    </source>
</evidence>
<keyword evidence="5" id="KW-0378">Hydrolase</keyword>
<evidence type="ECO:0000256" key="1">
    <source>
        <dbReference type="ARBA" id="ARBA00006620"/>
    </source>
</evidence>
<keyword evidence="7" id="KW-0346">Stress response</keyword>
<evidence type="ECO:0000256" key="2">
    <source>
        <dbReference type="ARBA" id="ARBA00022649"/>
    </source>
</evidence>
<evidence type="ECO:0000313" key="9">
    <source>
        <dbReference type="Proteomes" id="UP000617402"/>
    </source>
</evidence>
<accession>A0ABR7T4Q6</accession>
<dbReference type="RefSeq" id="WP_188040607.1">
    <property type="nucleotide sequence ID" value="NZ_JACVHF010000010.1"/>
</dbReference>
<comment type="similarity">
    <text evidence="1">Belongs to the HicA mRNA interferase family.</text>
</comment>
<evidence type="ECO:0000256" key="5">
    <source>
        <dbReference type="ARBA" id="ARBA00022801"/>
    </source>
</evidence>
<dbReference type="Pfam" id="PF07927">
    <property type="entry name" value="HicA_toxin"/>
    <property type="match status" value="1"/>
</dbReference>
<keyword evidence="3" id="KW-0540">Nuclease</keyword>
<dbReference type="PANTHER" id="PTHR34873">
    <property type="entry name" value="SSR1766 PROTEIN"/>
    <property type="match status" value="1"/>
</dbReference>
<dbReference type="InterPro" id="IPR012933">
    <property type="entry name" value="HicA_mRNA_interferase"/>
</dbReference>
<protein>
    <submittedName>
        <fullName evidence="8">Type II toxin-antitoxin system HicA family toxin</fullName>
    </submittedName>
</protein>
<keyword evidence="4" id="KW-0255">Endonuclease</keyword>
<keyword evidence="9" id="KW-1185">Reference proteome</keyword>
<gene>
    <name evidence="8" type="ORF">H1S01_11125</name>
</gene>
<dbReference type="InterPro" id="IPR038570">
    <property type="entry name" value="HicA_sf"/>
</dbReference>
<evidence type="ECO:0000256" key="7">
    <source>
        <dbReference type="ARBA" id="ARBA00023016"/>
    </source>
</evidence>
<dbReference type="PANTHER" id="PTHR34873:SF3">
    <property type="entry name" value="ADDICTION MODULE TOXIN, HICA FAMILY"/>
    <property type="match status" value="1"/>
</dbReference>
<comment type="caution">
    <text evidence="8">The sequence shown here is derived from an EMBL/GenBank/DDBJ whole genome shotgun (WGS) entry which is preliminary data.</text>
</comment>
<dbReference type="Gene3D" id="3.30.920.30">
    <property type="entry name" value="Hypothetical protein"/>
    <property type="match status" value="1"/>
</dbReference>
<evidence type="ECO:0000256" key="4">
    <source>
        <dbReference type="ARBA" id="ARBA00022759"/>
    </source>
</evidence>
<evidence type="ECO:0000256" key="3">
    <source>
        <dbReference type="ARBA" id="ARBA00022722"/>
    </source>
</evidence>
<keyword evidence="6" id="KW-0694">RNA-binding</keyword>
<keyword evidence="2" id="KW-1277">Toxin-antitoxin system</keyword>
<evidence type="ECO:0000313" key="8">
    <source>
        <dbReference type="EMBL" id="MBC9785062.1"/>
    </source>
</evidence>